<feature type="chain" id="PRO_5035183928" evidence="4">
    <location>
        <begin position="17"/>
        <end position="370"/>
    </location>
</feature>
<dbReference type="EMBL" id="CP071793">
    <property type="protein sequence ID" value="QTD52333.1"/>
    <property type="molecule type" value="Genomic_DNA"/>
</dbReference>
<dbReference type="InterPro" id="IPR050325">
    <property type="entry name" value="Prot/Nucl_acid_deglycase"/>
</dbReference>
<proteinExistence type="inferred from homology"/>
<sequence length="370" mass="39999">MKVFLFLAFVSPFVGAWFSGNQATGKRVAVLISSYGLLKPDLSYDLEELAQAYLVLHDHGIALDIISPAGGAVPVKTNKDTLSYIQRFKNHTPALRQLGATIAAKNADPGKYDGIFIVGGGGAMMDLPSDPGTQKLLTELVKAGRPIAAVCHGPAALTDIKTPDGGFFVAGKQICSFTNVEEKAFSSEMLDRFPFFIEDRMRQRNAIYVSNAPMLPYVAVDGNLITAQNPGSVARAGEALVSKLGLTLRPRTLFKDEAAMALLARARVSGSYQIDLALNSQAAAYDHQYLALYAFYSYRLAQTVADKRTELGIMAAVSRHVAHPMLLDALVRAQHEQGFGKKAANSLDRLERDFPEHAALAELKKLVGAD</sequence>
<dbReference type="CDD" id="cd03141">
    <property type="entry name" value="GATase1_Hsp31_like"/>
    <property type="match status" value="1"/>
</dbReference>
<keyword evidence="4" id="KW-0732">Signal</keyword>
<dbReference type="AlphaFoldDB" id="A0A8A4TS42"/>
<evidence type="ECO:0000256" key="3">
    <source>
        <dbReference type="ARBA" id="ARBA00038493"/>
    </source>
</evidence>
<dbReference type="GO" id="GO:0005737">
    <property type="term" value="C:cytoplasm"/>
    <property type="evidence" value="ECO:0007669"/>
    <property type="project" value="TreeGrafter"/>
</dbReference>
<dbReference type="KEGG" id="scor:J3U87_07645"/>
<dbReference type="Gene3D" id="3.40.50.880">
    <property type="match status" value="1"/>
</dbReference>
<dbReference type="PANTHER" id="PTHR48094:SF11">
    <property type="entry name" value="GLUTATHIONE-INDEPENDENT GLYOXALASE HSP31-RELATED"/>
    <property type="match status" value="1"/>
</dbReference>
<dbReference type="GO" id="GO:0019243">
    <property type="term" value="P:methylglyoxal catabolic process to D-lactate via S-lactoyl-glutathione"/>
    <property type="evidence" value="ECO:0007669"/>
    <property type="project" value="TreeGrafter"/>
</dbReference>
<gene>
    <name evidence="6" type="ORF">J3U87_07645</name>
</gene>
<keyword evidence="6" id="KW-0315">Glutamine amidotransferase</keyword>
<name>A0A8A4TS42_SULCO</name>
<keyword evidence="7" id="KW-1185">Reference proteome</keyword>
<evidence type="ECO:0000313" key="6">
    <source>
        <dbReference type="EMBL" id="QTD52333.1"/>
    </source>
</evidence>
<dbReference type="SUPFAM" id="SSF52317">
    <property type="entry name" value="Class I glutamine amidotransferase-like"/>
    <property type="match status" value="1"/>
</dbReference>
<evidence type="ECO:0000259" key="5">
    <source>
        <dbReference type="Pfam" id="PF01965"/>
    </source>
</evidence>
<evidence type="ECO:0000256" key="4">
    <source>
        <dbReference type="SAM" id="SignalP"/>
    </source>
</evidence>
<dbReference type="GO" id="GO:0019172">
    <property type="term" value="F:glyoxalase III activity"/>
    <property type="evidence" value="ECO:0007669"/>
    <property type="project" value="TreeGrafter"/>
</dbReference>
<dbReference type="RefSeq" id="WP_237382441.1">
    <property type="nucleotide sequence ID" value="NZ_CP071793.1"/>
</dbReference>
<keyword evidence="2" id="KW-0456">Lyase</keyword>
<evidence type="ECO:0000256" key="1">
    <source>
        <dbReference type="ARBA" id="ARBA00023016"/>
    </source>
</evidence>
<protein>
    <submittedName>
        <fullName evidence="6">Type 1 glutamine amidotransferase domain-containing protein</fullName>
    </submittedName>
</protein>
<feature type="domain" description="DJ-1/PfpI" evidence="5">
    <location>
        <begin position="47"/>
        <end position="240"/>
    </location>
</feature>
<keyword evidence="1" id="KW-0346">Stress response</keyword>
<evidence type="ECO:0000313" key="7">
    <source>
        <dbReference type="Proteomes" id="UP000663929"/>
    </source>
</evidence>
<reference evidence="6" key="1">
    <citation type="submission" date="2021-03" db="EMBL/GenBank/DDBJ databases">
        <title>Acanthopleuribacteraceae sp. M133.</title>
        <authorList>
            <person name="Wang G."/>
        </authorList>
    </citation>
    <scope>NUCLEOTIDE SEQUENCE</scope>
    <source>
        <strain evidence="6">M133</strain>
    </source>
</reference>
<accession>A0A8A4TS42</accession>
<dbReference type="InterPro" id="IPR002818">
    <property type="entry name" value="DJ-1/PfpI"/>
</dbReference>
<organism evidence="6 7">
    <name type="scientific">Sulfidibacter corallicola</name>
    <dbReference type="NCBI Taxonomy" id="2818388"/>
    <lineage>
        <taxon>Bacteria</taxon>
        <taxon>Pseudomonadati</taxon>
        <taxon>Acidobacteriota</taxon>
        <taxon>Holophagae</taxon>
        <taxon>Acanthopleuribacterales</taxon>
        <taxon>Acanthopleuribacteraceae</taxon>
        <taxon>Sulfidibacter</taxon>
    </lineage>
</organism>
<dbReference type="InterPro" id="IPR029062">
    <property type="entry name" value="Class_I_gatase-like"/>
</dbReference>
<dbReference type="Pfam" id="PF01965">
    <property type="entry name" value="DJ-1_PfpI"/>
    <property type="match status" value="1"/>
</dbReference>
<dbReference type="Proteomes" id="UP000663929">
    <property type="component" value="Chromosome"/>
</dbReference>
<comment type="similarity">
    <text evidence="3">Belongs to the peptidase C56 family. HSP31-like subfamily.</text>
</comment>
<dbReference type="PANTHER" id="PTHR48094">
    <property type="entry name" value="PROTEIN/NUCLEIC ACID DEGLYCASE DJ-1-RELATED"/>
    <property type="match status" value="1"/>
</dbReference>
<evidence type="ECO:0000256" key="2">
    <source>
        <dbReference type="ARBA" id="ARBA00023239"/>
    </source>
</evidence>
<feature type="signal peptide" evidence="4">
    <location>
        <begin position="1"/>
        <end position="16"/>
    </location>
</feature>